<gene>
    <name evidence="2" type="ORF">E2C01_085111</name>
</gene>
<evidence type="ECO:0000256" key="1">
    <source>
        <dbReference type="PROSITE-ProRule" id="PRU00023"/>
    </source>
</evidence>
<evidence type="ECO:0000313" key="3">
    <source>
        <dbReference type="Proteomes" id="UP000324222"/>
    </source>
</evidence>
<dbReference type="PROSITE" id="PS50297">
    <property type="entry name" value="ANK_REP_REGION"/>
    <property type="match status" value="1"/>
</dbReference>
<reference evidence="2 3" key="1">
    <citation type="submission" date="2019-05" db="EMBL/GenBank/DDBJ databases">
        <title>Another draft genome of Portunus trituberculatus and its Hox gene families provides insights of decapod evolution.</title>
        <authorList>
            <person name="Jeong J.-H."/>
            <person name="Song I."/>
            <person name="Kim S."/>
            <person name="Choi T."/>
            <person name="Kim D."/>
            <person name="Ryu S."/>
            <person name="Kim W."/>
        </authorList>
    </citation>
    <scope>NUCLEOTIDE SEQUENCE [LARGE SCALE GENOMIC DNA]</scope>
    <source>
        <tissue evidence="2">Muscle</tissue>
    </source>
</reference>
<dbReference type="PROSITE" id="PS50088">
    <property type="entry name" value="ANK_REPEAT"/>
    <property type="match status" value="1"/>
</dbReference>
<dbReference type="OrthoDB" id="426293at2759"/>
<dbReference type="Gene3D" id="1.25.40.20">
    <property type="entry name" value="Ankyrin repeat-containing domain"/>
    <property type="match status" value="1"/>
</dbReference>
<feature type="repeat" description="ANK" evidence="1">
    <location>
        <begin position="25"/>
        <end position="58"/>
    </location>
</feature>
<dbReference type="EMBL" id="VSRR010083385">
    <property type="protein sequence ID" value="MPC90141.1"/>
    <property type="molecule type" value="Genomic_DNA"/>
</dbReference>
<proteinExistence type="predicted"/>
<dbReference type="InterPro" id="IPR002110">
    <property type="entry name" value="Ankyrin_rpt"/>
</dbReference>
<organism evidence="2 3">
    <name type="scientific">Portunus trituberculatus</name>
    <name type="common">Swimming crab</name>
    <name type="synonym">Neptunus trituberculatus</name>
    <dbReference type="NCBI Taxonomy" id="210409"/>
    <lineage>
        <taxon>Eukaryota</taxon>
        <taxon>Metazoa</taxon>
        <taxon>Ecdysozoa</taxon>
        <taxon>Arthropoda</taxon>
        <taxon>Crustacea</taxon>
        <taxon>Multicrustacea</taxon>
        <taxon>Malacostraca</taxon>
        <taxon>Eumalacostraca</taxon>
        <taxon>Eucarida</taxon>
        <taxon>Decapoda</taxon>
        <taxon>Pleocyemata</taxon>
        <taxon>Brachyura</taxon>
        <taxon>Eubrachyura</taxon>
        <taxon>Portunoidea</taxon>
        <taxon>Portunidae</taxon>
        <taxon>Portuninae</taxon>
        <taxon>Portunus</taxon>
    </lineage>
</organism>
<dbReference type="SUPFAM" id="SSF48403">
    <property type="entry name" value="Ankyrin repeat"/>
    <property type="match status" value="1"/>
</dbReference>
<evidence type="ECO:0000313" key="2">
    <source>
        <dbReference type="EMBL" id="MPC90141.1"/>
    </source>
</evidence>
<keyword evidence="1" id="KW-0040">ANK repeat</keyword>
<protein>
    <submittedName>
        <fullName evidence="2">Uncharacterized protein</fullName>
    </submittedName>
</protein>
<dbReference type="InterPro" id="IPR036770">
    <property type="entry name" value="Ankyrin_rpt-contain_sf"/>
</dbReference>
<accession>A0A5B7IX25</accession>
<dbReference type="AlphaFoldDB" id="A0A5B7IX25"/>
<comment type="caution">
    <text evidence="2">The sequence shown here is derived from an EMBL/GenBank/DDBJ whole genome shotgun (WGS) entry which is preliminary data.</text>
</comment>
<sequence length="111" mass="11933">MMAANTATIMGNIPEHHDGHVLSQAGLTPLHSAALFGAPSRAVEALLGRGVSPHVITPNNMTPADLARQKGHDTVIKGLLCHNCEQRYMHVKSMQPHGGILQVDTKAPRWC</sequence>
<name>A0A5B7IX25_PORTR</name>
<keyword evidence="3" id="KW-1185">Reference proteome</keyword>
<dbReference type="Proteomes" id="UP000324222">
    <property type="component" value="Unassembled WGS sequence"/>
</dbReference>
<dbReference type="Pfam" id="PF12796">
    <property type="entry name" value="Ank_2"/>
    <property type="match status" value="1"/>
</dbReference>